<reference evidence="16" key="1">
    <citation type="submission" date="2011-05" db="EMBL/GenBank/DDBJ databases">
        <authorList>
            <person name="Richards S.R."/>
            <person name="Qu J."/>
            <person name="Jiang H."/>
            <person name="Jhangiani S.N."/>
            <person name="Agravi P."/>
            <person name="Goodspeed R."/>
            <person name="Gross S."/>
            <person name="Mandapat C."/>
            <person name="Jackson L."/>
            <person name="Mathew T."/>
            <person name="Pu L."/>
            <person name="Thornton R."/>
            <person name="Saada N."/>
            <person name="Wilczek-Boney K.B."/>
            <person name="Lee S."/>
            <person name="Kovar C."/>
            <person name="Wu Y."/>
            <person name="Scherer S.E."/>
            <person name="Worley K.C."/>
            <person name="Muzny D.M."/>
            <person name="Gibbs R."/>
        </authorList>
    </citation>
    <scope>NUCLEOTIDE SEQUENCE</scope>
    <source>
        <strain evidence="16">Brora</strain>
    </source>
</reference>
<dbReference type="GO" id="GO:0015276">
    <property type="term" value="F:ligand-gated monoatomic ion channel activity"/>
    <property type="evidence" value="ECO:0007669"/>
    <property type="project" value="InterPro"/>
</dbReference>
<dbReference type="PANTHER" id="PTHR42643">
    <property type="entry name" value="IONOTROPIC RECEPTOR 20A-RELATED"/>
    <property type="match status" value="1"/>
</dbReference>
<evidence type="ECO:0000256" key="6">
    <source>
        <dbReference type="ARBA" id="ARBA00022989"/>
    </source>
</evidence>
<keyword evidence="16" id="KW-1185">Reference proteome</keyword>
<dbReference type="InterPro" id="IPR052192">
    <property type="entry name" value="Insect_Ionotropic_Sensory_Rcpt"/>
</dbReference>
<evidence type="ECO:0000313" key="16">
    <source>
        <dbReference type="Proteomes" id="UP000014500"/>
    </source>
</evidence>
<keyword evidence="12" id="KW-0407">Ion channel</keyword>
<keyword evidence="5 13" id="KW-0812">Transmembrane</keyword>
<organism evidence="15 16">
    <name type="scientific">Strigamia maritima</name>
    <name type="common">European centipede</name>
    <name type="synonym">Geophilus maritimus</name>
    <dbReference type="NCBI Taxonomy" id="126957"/>
    <lineage>
        <taxon>Eukaryota</taxon>
        <taxon>Metazoa</taxon>
        <taxon>Ecdysozoa</taxon>
        <taxon>Arthropoda</taxon>
        <taxon>Myriapoda</taxon>
        <taxon>Chilopoda</taxon>
        <taxon>Pleurostigmophora</taxon>
        <taxon>Geophilomorpha</taxon>
        <taxon>Linotaeniidae</taxon>
        <taxon>Strigamia</taxon>
    </lineage>
</organism>
<evidence type="ECO:0000256" key="10">
    <source>
        <dbReference type="ARBA" id="ARBA00023180"/>
    </source>
</evidence>
<keyword evidence="9" id="KW-0675">Receptor</keyword>
<evidence type="ECO:0000256" key="11">
    <source>
        <dbReference type="ARBA" id="ARBA00023286"/>
    </source>
</evidence>
<dbReference type="HOGENOM" id="CLU_555900_0_0_1"/>
<feature type="domain" description="Ionotropic glutamate receptor C-terminal" evidence="14">
    <location>
        <begin position="77"/>
        <end position="440"/>
    </location>
</feature>
<dbReference type="EMBL" id="JH432107">
    <property type="status" value="NOT_ANNOTATED_CDS"/>
    <property type="molecule type" value="Genomic_DNA"/>
</dbReference>
<keyword evidence="7" id="KW-0406">Ion transport</keyword>
<keyword evidence="4" id="KW-1003">Cell membrane</keyword>
<evidence type="ECO:0000256" key="12">
    <source>
        <dbReference type="ARBA" id="ARBA00023303"/>
    </source>
</evidence>
<keyword evidence="11" id="KW-1071">Ligand-gated ion channel</keyword>
<comment type="subcellular location">
    <subcellularLocation>
        <location evidence="1">Cell membrane</location>
        <topology evidence="1">Multi-pass membrane protein</topology>
    </subcellularLocation>
</comment>
<accession>T1JKR3</accession>
<evidence type="ECO:0000256" key="7">
    <source>
        <dbReference type="ARBA" id="ARBA00023065"/>
    </source>
</evidence>
<dbReference type="Pfam" id="PF10613">
    <property type="entry name" value="Lig_chan-Glu_bd"/>
    <property type="match status" value="1"/>
</dbReference>
<evidence type="ECO:0000256" key="13">
    <source>
        <dbReference type="SAM" id="Phobius"/>
    </source>
</evidence>
<dbReference type="SMART" id="SM00079">
    <property type="entry name" value="PBPe"/>
    <property type="match status" value="1"/>
</dbReference>
<keyword evidence="10" id="KW-0325">Glycoprotein</keyword>
<dbReference type="Gene3D" id="3.40.190.10">
    <property type="entry name" value="Periplasmic binding protein-like II"/>
    <property type="match status" value="1"/>
</dbReference>
<name>T1JKR3_STRMM</name>
<dbReference type="Proteomes" id="UP000014500">
    <property type="component" value="Unassembled WGS sequence"/>
</dbReference>
<evidence type="ECO:0000259" key="14">
    <source>
        <dbReference type="SMART" id="SM00079"/>
    </source>
</evidence>
<dbReference type="InterPro" id="IPR001320">
    <property type="entry name" value="Iontro_rcpt_C"/>
</dbReference>
<dbReference type="EnsemblMetazoa" id="SMAR014443-RA">
    <property type="protein sequence ID" value="SMAR014443-PA"/>
    <property type="gene ID" value="SMAR014443"/>
</dbReference>
<dbReference type="STRING" id="126957.T1JKR3"/>
<comment type="similarity">
    <text evidence="2">Belongs to the glutamate-gated ion channel (TC 1.A.10.1) family.</text>
</comment>
<evidence type="ECO:0000256" key="4">
    <source>
        <dbReference type="ARBA" id="ARBA00022475"/>
    </source>
</evidence>
<feature type="transmembrane region" description="Helical" evidence="13">
    <location>
        <begin position="21"/>
        <end position="44"/>
    </location>
</feature>
<feature type="transmembrane region" description="Helical" evidence="13">
    <location>
        <begin position="259"/>
        <end position="283"/>
    </location>
</feature>
<sequence>MLIERMKIVINQLSKRGTQHLLFLNYELTLLISNVSLSFLFFFLCDKIHAHTNIDHSVLRIPNMLHNLQNATLKIAAVDVTLSSFFSFDGKNNYEGVSFEILKVLALALNFTYDITIVRSGGRIVNGTWTEGVVKSVYEGGFDLGMDTVSMTYERYNAVDFSVPFMFDKCSIMSPSRIKTNRMFAIIQVFEPEVWVLLLVAVAIFGPIMKLVENIRKKLDSKLPSTEQSSIYNYVWISVCMALFKDSSIKPFKGSVPRLLVLFWTIMMMILVAMYSGVLLALMSEQTLSPPIDNFYDLVKSPGMSWGVFPSSATRAFIEYHIFLYHNRRLKIFQRNELSPYTEIRNKYQNKPDLMPGNISMAVKLLRKGKYALISDEMIFKNIRIQEVKVNGHCPYYISSEHLFIQWYSFITPQNCTYLTSINTILNHLIESGLIDYWTRETLGTSLDVCKPKPSLDCFNYTFYFIIHRCYQCLIRLHHFWHPFCSTVIIT</sequence>
<keyword evidence="6 13" id="KW-1133">Transmembrane helix</keyword>
<dbReference type="PhylomeDB" id="T1JKR3"/>
<proteinExistence type="inferred from homology"/>
<dbReference type="SUPFAM" id="SSF53850">
    <property type="entry name" value="Periplasmic binding protein-like II"/>
    <property type="match status" value="1"/>
</dbReference>
<keyword evidence="8 13" id="KW-0472">Membrane</keyword>
<protein>
    <recommendedName>
        <fullName evidence="14">Ionotropic glutamate receptor C-terminal domain-containing protein</fullName>
    </recommendedName>
</protein>
<dbReference type="Pfam" id="PF00060">
    <property type="entry name" value="Lig_chan"/>
    <property type="match status" value="1"/>
</dbReference>
<feature type="transmembrane region" description="Helical" evidence="13">
    <location>
        <begin position="194"/>
        <end position="212"/>
    </location>
</feature>
<evidence type="ECO:0000256" key="8">
    <source>
        <dbReference type="ARBA" id="ARBA00023136"/>
    </source>
</evidence>
<dbReference type="PANTHER" id="PTHR42643:SF24">
    <property type="entry name" value="IONOTROPIC RECEPTOR 60A"/>
    <property type="match status" value="1"/>
</dbReference>
<dbReference type="eggNOG" id="KOG1052">
    <property type="taxonomic scope" value="Eukaryota"/>
</dbReference>
<evidence type="ECO:0000256" key="9">
    <source>
        <dbReference type="ARBA" id="ARBA00023170"/>
    </source>
</evidence>
<evidence type="ECO:0000256" key="2">
    <source>
        <dbReference type="ARBA" id="ARBA00008685"/>
    </source>
</evidence>
<dbReference type="InterPro" id="IPR019594">
    <property type="entry name" value="Glu/Gly-bd"/>
</dbReference>
<evidence type="ECO:0000313" key="15">
    <source>
        <dbReference type="EnsemblMetazoa" id="SMAR014443-PA"/>
    </source>
</evidence>
<reference evidence="15" key="2">
    <citation type="submission" date="2015-02" db="UniProtKB">
        <authorList>
            <consortium name="EnsemblMetazoa"/>
        </authorList>
    </citation>
    <scope>IDENTIFICATION</scope>
</reference>
<dbReference type="AlphaFoldDB" id="T1JKR3"/>
<evidence type="ECO:0000256" key="1">
    <source>
        <dbReference type="ARBA" id="ARBA00004651"/>
    </source>
</evidence>
<evidence type="ECO:0000256" key="3">
    <source>
        <dbReference type="ARBA" id="ARBA00022448"/>
    </source>
</evidence>
<dbReference type="GO" id="GO:0005886">
    <property type="term" value="C:plasma membrane"/>
    <property type="evidence" value="ECO:0007669"/>
    <property type="project" value="UniProtKB-SubCell"/>
</dbReference>
<dbReference type="Gene3D" id="1.10.287.70">
    <property type="match status" value="1"/>
</dbReference>
<evidence type="ECO:0000256" key="5">
    <source>
        <dbReference type="ARBA" id="ARBA00022692"/>
    </source>
</evidence>
<dbReference type="OMA" id="HANEAGF"/>
<keyword evidence="3" id="KW-0813">Transport</keyword>
<dbReference type="GO" id="GO:0050906">
    <property type="term" value="P:detection of stimulus involved in sensory perception"/>
    <property type="evidence" value="ECO:0007669"/>
    <property type="project" value="UniProtKB-ARBA"/>
</dbReference>